<dbReference type="InterPro" id="IPR041667">
    <property type="entry name" value="Cupin_8"/>
</dbReference>
<reference evidence="3 4" key="1">
    <citation type="submission" date="2024-03" db="EMBL/GenBank/DDBJ databases">
        <title>Complete genome sequence of the green alga Chloropicon roscoffensis RCC1871.</title>
        <authorList>
            <person name="Lemieux C."/>
            <person name="Pombert J.-F."/>
            <person name="Otis C."/>
            <person name="Turmel M."/>
        </authorList>
    </citation>
    <scope>NUCLEOTIDE SEQUENCE [LARGE SCALE GENOMIC DNA]</scope>
    <source>
        <strain evidence="3 4">RCC1871</strain>
    </source>
</reference>
<dbReference type="AlphaFoldDB" id="A0AAX4P2Y1"/>
<comment type="similarity">
    <text evidence="1">Belongs to the JARID1 histone demethylase family.</text>
</comment>
<evidence type="ECO:0000259" key="2">
    <source>
        <dbReference type="PROSITE" id="PS51184"/>
    </source>
</evidence>
<feature type="domain" description="JmjC" evidence="2">
    <location>
        <begin position="184"/>
        <end position="365"/>
    </location>
</feature>
<dbReference type="GO" id="GO:0045905">
    <property type="term" value="P:positive regulation of translational termination"/>
    <property type="evidence" value="ECO:0007669"/>
    <property type="project" value="TreeGrafter"/>
</dbReference>
<sequence length="374" mass="41376">MAENSVNINSLASVLSGASLEETKPAAMAAPAPAKPARRVPSSTPEYDSFLSFAERCDWTFTEAKCEEIFGPGARVIERRDQASLTMEQVAQDHLVGSKPLIVTGSLETWNAKKTWDPDWFARTYPDDVVIANDRAPARKVDRMTLRPQSSVRIKLPQYVKYMKSFGRDEKAPPLYLNGWHAFKEHAELCDDIESPAWIEDHTVLILQQIDKAIAGGGGKGAGGEDGAWVHNTDVLLNKVFMGPAGNITRLHFDAHRAHGWLAQVRGRKLFVLFPPADSGKLYPLEGEATTQSPCDPLDPSVCERYPKYGGASLQYAILEEGETILCPDGWWHFACSLSPSVTVMRNFYHALSNVHGLVGLFANLNKKKNKQVK</sequence>
<evidence type="ECO:0000256" key="1">
    <source>
        <dbReference type="ARBA" id="ARBA00006801"/>
    </source>
</evidence>
<evidence type="ECO:0000313" key="4">
    <source>
        <dbReference type="Proteomes" id="UP001472866"/>
    </source>
</evidence>
<dbReference type="Pfam" id="PF13621">
    <property type="entry name" value="Cupin_8"/>
    <property type="match status" value="1"/>
</dbReference>
<dbReference type="Gene3D" id="2.60.120.650">
    <property type="entry name" value="Cupin"/>
    <property type="match status" value="1"/>
</dbReference>
<organism evidence="3 4">
    <name type="scientific">Chloropicon roscoffensis</name>
    <dbReference type="NCBI Taxonomy" id="1461544"/>
    <lineage>
        <taxon>Eukaryota</taxon>
        <taxon>Viridiplantae</taxon>
        <taxon>Chlorophyta</taxon>
        <taxon>Chloropicophyceae</taxon>
        <taxon>Chloropicales</taxon>
        <taxon>Chloropicaceae</taxon>
        <taxon>Chloropicon</taxon>
    </lineage>
</organism>
<dbReference type="InterPro" id="IPR003347">
    <property type="entry name" value="JmjC_dom"/>
</dbReference>
<protein>
    <submittedName>
        <fullName evidence="3">Lysine-specific demethylase</fullName>
    </submittedName>
</protein>
<keyword evidence="4" id="KW-1185">Reference proteome</keyword>
<accession>A0AAX4P2Y1</accession>
<gene>
    <name evidence="3" type="ORF">HKI87_03g22060</name>
</gene>
<dbReference type="SMART" id="SM00558">
    <property type="entry name" value="JmjC"/>
    <property type="match status" value="1"/>
</dbReference>
<dbReference type="GO" id="GO:0005737">
    <property type="term" value="C:cytoplasm"/>
    <property type="evidence" value="ECO:0007669"/>
    <property type="project" value="TreeGrafter"/>
</dbReference>
<dbReference type="GO" id="GO:0043565">
    <property type="term" value="F:sequence-specific DNA binding"/>
    <property type="evidence" value="ECO:0007669"/>
    <property type="project" value="TreeGrafter"/>
</dbReference>
<dbReference type="InterPro" id="IPR050910">
    <property type="entry name" value="JMJD6_ArgDemeth/LysHydrox"/>
</dbReference>
<name>A0AAX4P2Y1_9CHLO</name>
<dbReference type="PROSITE" id="PS51184">
    <property type="entry name" value="JMJC"/>
    <property type="match status" value="1"/>
</dbReference>
<dbReference type="GO" id="GO:0005634">
    <property type="term" value="C:nucleus"/>
    <property type="evidence" value="ECO:0007669"/>
    <property type="project" value="TreeGrafter"/>
</dbReference>
<proteinExistence type="inferred from homology"/>
<evidence type="ECO:0000313" key="3">
    <source>
        <dbReference type="EMBL" id="WZN60672.1"/>
    </source>
</evidence>
<dbReference type="PANTHER" id="PTHR12480">
    <property type="entry name" value="ARGININE DEMETHYLASE AND LYSYL-HYDROXYLASE JMJD"/>
    <property type="match status" value="1"/>
</dbReference>
<dbReference type="GO" id="GO:0016706">
    <property type="term" value="F:2-oxoglutarate-dependent dioxygenase activity"/>
    <property type="evidence" value="ECO:0007669"/>
    <property type="project" value="TreeGrafter"/>
</dbReference>
<dbReference type="Proteomes" id="UP001472866">
    <property type="component" value="Chromosome 03"/>
</dbReference>
<dbReference type="PANTHER" id="PTHR12480:SF6">
    <property type="entry name" value="2-OXOGLUTARATE AND IRON-DEPENDENT OXYGENASE JMJD4"/>
    <property type="match status" value="1"/>
</dbReference>
<dbReference type="SUPFAM" id="SSF51197">
    <property type="entry name" value="Clavaminate synthase-like"/>
    <property type="match status" value="1"/>
</dbReference>
<dbReference type="EMBL" id="CP151503">
    <property type="protein sequence ID" value="WZN60672.1"/>
    <property type="molecule type" value="Genomic_DNA"/>
</dbReference>